<protein>
    <submittedName>
        <fullName evidence="4">Uncharacterized protein LOC113849429 isoform X1</fullName>
    </submittedName>
</protein>
<reference evidence="3" key="1">
    <citation type="journal article" date="2019" name="Toxins">
        <title>Detection of Abrin-Like and Prepropulchellin-Like Toxin Genes and Transcripts Using Whole Genome Sequencing and Full-Length Transcript Sequencing of Abrus precatorius.</title>
        <authorList>
            <person name="Hovde B.T."/>
            <person name="Daligault H.E."/>
            <person name="Hanschen E.R."/>
            <person name="Kunde Y.A."/>
            <person name="Johnson M.B."/>
            <person name="Starkenburg S.R."/>
            <person name="Johnson S.L."/>
        </authorList>
    </citation>
    <scope>NUCLEOTIDE SEQUENCE [LARGE SCALE GENOMIC DNA]</scope>
</reference>
<dbReference type="GO" id="GO:0016020">
    <property type="term" value="C:membrane"/>
    <property type="evidence" value="ECO:0007669"/>
    <property type="project" value="TreeGrafter"/>
</dbReference>
<reference evidence="4" key="2">
    <citation type="submission" date="2025-08" db="UniProtKB">
        <authorList>
            <consortium name="RefSeq"/>
        </authorList>
    </citation>
    <scope>IDENTIFICATION</scope>
    <source>
        <tissue evidence="4">Young leaves</tissue>
    </source>
</reference>
<dbReference type="OrthoDB" id="550577at2759"/>
<dbReference type="SUPFAM" id="SSF49452">
    <property type="entry name" value="Starch-binding domain-like"/>
    <property type="match status" value="1"/>
</dbReference>
<gene>
    <name evidence="4" type="primary">LOC113849429</name>
</gene>
<dbReference type="RefSeq" id="XP_027335138.1">
    <property type="nucleotide sequence ID" value="XM_027479337.1"/>
</dbReference>
<dbReference type="Gene3D" id="2.60.40.10">
    <property type="entry name" value="Immunoglobulins"/>
    <property type="match status" value="1"/>
</dbReference>
<organism evidence="3 4">
    <name type="scientific">Abrus precatorius</name>
    <name type="common">Indian licorice</name>
    <name type="synonym">Glycine abrus</name>
    <dbReference type="NCBI Taxonomy" id="3816"/>
    <lineage>
        <taxon>Eukaryota</taxon>
        <taxon>Viridiplantae</taxon>
        <taxon>Streptophyta</taxon>
        <taxon>Embryophyta</taxon>
        <taxon>Tracheophyta</taxon>
        <taxon>Spermatophyta</taxon>
        <taxon>Magnoliopsida</taxon>
        <taxon>eudicotyledons</taxon>
        <taxon>Gunneridae</taxon>
        <taxon>Pentapetalae</taxon>
        <taxon>rosids</taxon>
        <taxon>fabids</taxon>
        <taxon>Fabales</taxon>
        <taxon>Fabaceae</taxon>
        <taxon>Papilionoideae</taxon>
        <taxon>50 kb inversion clade</taxon>
        <taxon>NPAAA clade</taxon>
        <taxon>indigoferoid/millettioid clade</taxon>
        <taxon>Abreae</taxon>
        <taxon>Abrus</taxon>
    </lineage>
</organism>
<proteinExistence type="predicted"/>
<sequence>MKALTSYCSKTTVESLGSLSPRVSIGVSDRREFCFSLHSRNEIKGCNFWVLKLVQNKGTYPLHAVPPKDQVELETAEPQAQQSEHTDETKLFRVAFQLQKNCNFGEQFLVVGDDPVLGSWDPSDALPMTWSDGHVWTVELDVPAGKLIQYKFILKGKGGNIIWQPGTDRIIHTWETTNRITVCEDWENAELQKIIEEPQVDQLQKIIEEDQLANSNEEPQVNSEVSTFTENLDGAQESLQINASEISGIENTGTHVEEKSLTEPVLQQITGDSISSSLEKPMAIVAENIGASEYLIDGTSHKKNIIQQNEKSADSLENDDIIYDFGHNGSATSIGNQERTNFESNLFDFEGGPVLVPGLIQPTVPSDEDGQDEVQEMTTMDTSVGAFETQDQNIPELSKEQESDDDTAQEINATMNNEPELLYNENEEQSQEMEDRSNYQQVDDNNPLQNDIKWGQETVKKFLTKLGFL</sequence>
<feature type="compositionally biased region" description="Polar residues" evidence="1">
    <location>
        <begin position="438"/>
        <end position="449"/>
    </location>
</feature>
<feature type="region of interest" description="Disordered" evidence="1">
    <location>
        <begin position="387"/>
        <end position="451"/>
    </location>
</feature>
<evidence type="ECO:0000313" key="3">
    <source>
        <dbReference type="Proteomes" id="UP000694853"/>
    </source>
</evidence>
<evidence type="ECO:0000256" key="1">
    <source>
        <dbReference type="SAM" id="MobiDB-lite"/>
    </source>
</evidence>
<dbReference type="PANTHER" id="PTHR15048:SF0">
    <property type="entry name" value="STARCH-BINDING DOMAIN-CONTAINING PROTEIN 1"/>
    <property type="match status" value="1"/>
</dbReference>
<dbReference type="InterPro" id="IPR002044">
    <property type="entry name" value="CBM20"/>
</dbReference>
<accession>A0A8B8JWW0</accession>
<dbReference type="CDD" id="cd05467">
    <property type="entry name" value="CBM20"/>
    <property type="match status" value="1"/>
</dbReference>
<dbReference type="KEGG" id="aprc:113849429"/>
<dbReference type="Proteomes" id="UP000694853">
    <property type="component" value="Unplaced"/>
</dbReference>
<dbReference type="InterPro" id="IPR013784">
    <property type="entry name" value="Carb-bd-like_fold"/>
</dbReference>
<dbReference type="PANTHER" id="PTHR15048">
    <property type="entry name" value="STARCH-BINDING DOMAIN-CONTAINING PROTEIN 1"/>
    <property type="match status" value="1"/>
</dbReference>
<evidence type="ECO:0000259" key="2">
    <source>
        <dbReference type="PROSITE" id="PS51166"/>
    </source>
</evidence>
<dbReference type="Pfam" id="PF00686">
    <property type="entry name" value="CBM_20"/>
    <property type="match status" value="1"/>
</dbReference>
<dbReference type="GO" id="GO:2001070">
    <property type="term" value="F:starch binding"/>
    <property type="evidence" value="ECO:0007669"/>
    <property type="project" value="InterPro"/>
</dbReference>
<dbReference type="AlphaFoldDB" id="A0A8B8JWW0"/>
<dbReference type="GeneID" id="113849429"/>
<dbReference type="InterPro" id="IPR013783">
    <property type="entry name" value="Ig-like_fold"/>
</dbReference>
<feature type="domain" description="CBM20" evidence="2">
    <location>
        <begin position="86"/>
        <end position="188"/>
    </location>
</feature>
<name>A0A8B8JWW0_ABRPR</name>
<keyword evidence="3" id="KW-1185">Reference proteome</keyword>
<evidence type="ECO:0000313" key="4">
    <source>
        <dbReference type="RefSeq" id="XP_027335138.1"/>
    </source>
</evidence>
<dbReference type="SMART" id="SM01065">
    <property type="entry name" value="CBM_2"/>
    <property type="match status" value="1"/>
</dbReference>
<dbReference type="FunFam" id="2.60.40.10:FF:000552">
    <property type="entry name" value="Related to glucoamylase"/>
    <property type="match status" value="1"/>
</dbReference>
<dbReference type="PROSITE" id="PS51166">
    <property type="entry name" value="CBM20"/>
    <property type="match status" value="1"/>
</dbReference>